<protein>
    <submittedName>
        <fullName evidence="3">Ketosteroid isomerase-like protein</fullName>
    </submittedName>
</protein>
<keyword evidence="4" id="KW-1185">Reference proteome</keyword>
<dbReference type="Pfam" id="PF13577">
    <property type="entry name" value="SnoaL_4"/>
    <property type="match status" value="1"/>
</dbReference>
<comment type="caution">
    <text evidence="3">The sequence shown here is derived from an EMBL/GenBank/DDBJ whole genome shotgun (WGS) entry which is preliminary data.</text>
</comment>
<evidence type="ECO:0000313" key="4">
    <source>
        <dbReference type="Proteomes" id="UP000589626"/>
    </source>
</evidence>
<feature type="region of interest" description="Disordered" evidence="1">
    <location>
        <begin position="151"/>
        <end position="170"/>
    </location>
</feature>
<evidence type="ECO:0000256" key="1">
    <source>
        <dbReference type="SAM" id="MobiDB-lite"/>
    </source>
</evidence>
<dbReference type="InterPro" id="IPR032710">
    <property type="entry name" value="NTF2-like_dom_sf"/>
</dbReference>
<dbReference type="Gene3D" id="3.10.450.50">
    <property type="match status" value="1"/>
</dbReference>
<organism evidence="3 4">
    <name type="scientific">Nocardioides soli</name>
    <dbReference type="NCBI Taxonomy" id="1036020"/>
    <lineage>
        <taxon>Bacteria</taxon>
        <taxon>Bacillati</taxon>
        <taxon>Actinomycetota</taxon>
        <taxon>Actinomycetes</taxon>
        <taxon>Propionibacteriales</taxon>
        <taxon>Nocardioidaceae</taxon>
        <taxon>Nocardioides</taxon>
    </lineage>
</organism>
<dbReference type="InterPro" id="IPR037401">
    <property type="entry name" value="SnoaL-like"/>
</dbReference>
<keyword evidence="3" id="KW-0413">Isomerase</keyword>
<dbReference type="Proteomes" id="UP000589626">
    <property type="component" value="Unassembled WGS sequence"/>
</dbReference>
<evidence type="ECO:0000313" key="3">
    <source>
        <dbReference type="EMBL" id="MBB3043172.1"/>
    </source>
</evidence>
<accession>A0A7W4Z1S3</accession>
<evidence type="ECO:0000259" key="2">
    <source>
        <dbReference type="Pfam" id="PF13577"/>
    </source>
</evidence>
<reference evidence="3 4" key="1">
    <citation type="submission" date="2020-08" db="EMBL/GenBank/DDBJ databases">
        <title>Sequencing the genomes of 1000 actinobacteria strains.</title>
        <authorList>
            <person name="Klenk H.-P."/>
        </authorList>
    </citation>
    <scope>NUCLEOTIDE SEQUENCE [LARGE SCALE GENOMIC DNA]</scope>
    <source>
        <strain evidence="3 4">DSM 105498</strain>
    </source>
</reference>
<dbReference type="GO" id="GO:0016853">
    <property type="term" value="F:isomerase activity"/>
    <property type="evidence" value="ECO:0007669"/>
    <property type="project" value="UniProtKB-KW"/>
</dbReference>
<feature type="domain" description="SnoaL-like" evidence="2">
    <location>
        <begin position="10"/>
        <end position="130"/>
    </location>
</feature>
<dbReference type="AlphaFoldDB" id="A0A7W4Z1S3"/>
<proteinExistence type="predicted"/>
<dbReference type="RefSeq" id="WP_183593057.1">
    <property type="nucleotide sequence ID" value="NZ_JACHWR010000002.1"/>
</dbReference>
<sequence>MSVDTSVLERLAVRTAGEDLLHRYQRLVDAKDVAGLGRIVVDDVELQRRQGPRRGRAEFVRLYQDFADSDVEVAQHMVSNIQVSPLDDGKHRIDSAFFVLTTHEAGGARMVWGRYCDDMVRVGDDWRFCAKRIEVVRTALIPEESLVSGDVSSFGPMEPQQVGRQTGAGA</sequence>
<dbReference type="EMBL" id="JACHWR010000002">
    <property type="protein sequence ID" value="MBB3043172.1"/>
    <property type="molecule type" value="Genomic_DNA"/>
</dbReference>
<dbReference type="CDD" id="cd00531">
    <property type="entry name" value="NTF2_like"/>
    <property type="match status" value="1"/>
</dbReference>
<gene>
    <name evidence="3" type="ORF">FHU40_002990</name>
</gene>
<name>A0A7W4Z1S3_9ACTN</name>
<dbReference type="SUPFAM" id="SSF54427">
    <property type="entry name" value="NTF2-like"/>
    <property type="match status" value="1"/>
</dbReference>